<dbReference type="InterPro" id="IPR027417">
    <property type="entry name" value="P-loop_NTPase"/>
</dbReference>
<dbReference type="InterPro" id="IPR036388">
    <property type="entry name" value="WH-like_DNA-bd_sf"/>
</dbReference>
<dbReference type="AlphaFoldDB" id="A0A1X1T5Y6"/>
<dbReference type="Proteomes" id="UP000467385">
    <property type="component" value="Chromosome"/>
</dbReference>
<proteinExistence type="predicted"/>
<protein>
    <submittedName>
        <fullName evidence="3">Uncharacterized protein</fullName>
    </submittedName>
</protein>
<dbReference type="Pfam" id="PF00196">
    <property type="entry name" value="GerE"/>
    <property type="match status" value="1"/>
</dbReference>
<dbReference type="CDD" id="cd01120">
    <property type="entry name" value="RecA-like_superfamily"/>
    <property type="match status" value="1"/>
</dbReference>
<dbReference type="PROSITE" id="PS50043">
    <property type="entry name" value="HTH_LUXR_2"/>
    <property type="match status" value="1"/>
</dbReference>
<dbReference type="SMART" id="SM00382">
    <property type="entry name" value="AAA"/>
    <property type="match status" value="1"/>
</dbReference>
<evidence type="ECO:0000256" key="2">
    <source>
        <dbReference type="ARBA" id="ARBA00022840"/>
    </source>
</evidence>
<dbReference type="InterPro" id="IPR041664">
    <property type="entry name" value="AAA_16"/>
</dbReference>
<reference evidence="3 4" key="1">
    <citation type="journal article" date="2019" name="Emerg. Microbes Infect.">
        <title>Comprehensive subspecies identification of 175 nontuberculous mycobacteria species based on 7547 genomic profiles.</title>
        <authorList>
            <person name="Matsumoto Y."/>
            <person name="Kinjo T."/>
            <person name="Motooka D."/>
            <person name="Nabeya D."/>
            <person name="Jung N."/>
            <person name="Uechi K."/>
            <person name="Horii T."/>
            <person name="Iida T."/>
            <person name="Fujita J."/>
            <person name="Nakamura S."/>
        </authorList>
    </citation>
    <scope>NUCLEOTIDE SEQUENCE [LARGE SCALE GENOMIC DNA]</scope>
    <source>
        <strain evidence="3 4">JCM 14738</strain>
    </source>
</reference>
<dbReference type="PRINTS" id="PR00038">
    <property type="entry name" value="HTHLUXR"/>
</dbReference>
<dbReference type="Pfam" id="PF13191">
    <property type="entry name" value="AAA_16"/>
    <property type="match status" value="1"/>
</dbReference>
<dbReference type="InterPro" id="IPR000792">
    <property type="entry name" value="Tscrpt_reg_LuxR_C"/>
</dbReference>
<dbReference type="PANTHER" id="PTHR16305:SF35">
    <property type="entry name" value="TRANSCRIPTIONAL ACTIVATOR DOMAIN"/>
    <property type="match status" value="1"/>
</dbReference>
<dbReference type="GO" id="GO:0004016">
    <property type="term" value="F:adenylate cyclase activity"/>
    <property type="evidence" value="ECO:0007669"/>
    <property type="project" value="TreeGrafter"/>
</dbReference>
<dbReference type="CDD" id="cd06170">
    <property type="entry name" value="LuxR_C_like"/>
    <property type="match status" value="1"/>
</dbReference>
<dbReference type="GO" id="GO:0003677">
    <property type="term" value="F:DNA binding"/>
    <property type="evidence" value="ECO:0007669"/>
    <property type="project" value="InterPro"/>
</dbReference>
<dbReference type="Gene3D" id="3.40.50.300">
    <property type="entry name" value="P-loop containing nucleotide triphosphate hydrolases"/>
    <property type="match status" value="1"/>
</dbReference>
<evidence type="ECO:0000313" key="3">
    <source>
        <dbReference type="EMBL" id="BBZ42434.1"/>
    </source>
</evidence>
<keyword evidence="1" id="KW-0547">Nucleotide-binding</keyword>
<dbReference type="SUPFAM" id="SSF52540">
    <property type="entry name" value="P-loop containing nucleoside triphosphate hydrolases"/>
    <property type="match status" value="1"/>
</dbReference>
<name>A0A1X1T5Y6_9MYCO</name>
<dbReference type="PANTHER" id="PTHR16305">
    <property type="entry name" value="TESTICULAR SOLUBLE ADENYLYL CYCLASE"/>
    <property type="match status" value="1"/>
</dbReference>
<evidence type="ECO:0000256" key="1">
    <source>
        <dbReference type="ARBA" id="ARBA00022741"/>
    </source>
</evidence>
<organism evidence="3 4">
    <name type="scientific">Mycobacterium conspicuum</name>
    <dbReference type="NCBI Taxonomy" id="44010"/>
    <lineage>
        <taxon>Bacteria</taxon>
        <taxon>Bacillati</taxon>
        <taxon>Actinomycetota</taxon>
        <taxon>Actinomycetes</taxon>
        <taxon>Mycobacteriales</taxon>
        <taxon>Mycobacteriaceae</taxon>
        <taxon>Mycobacterium</taxon>
    </lineage>
</organism>
<dbReference type="OrthoDB" id="3543649at2"/>
<evidence type="ECO:0000313" key="4">
    <source>
        <dbReference type="Proteomes" id="UP000467385"/>
    </source>
</evidence>
<dbReference type="GO" id="GO:0006355">
    <property type="term" value="P:regulation of DNA-templated transcription"/>
    <property type="evidence" value="ECO:0007669"/>
    <property type="project" value="InterPro"/>
</dbReference>
<dbReference type="InterPro" id="IPR016032">
    <property type="entry name" value="Sig_transdc_resp-reg_C-effctor"/>
</dbReference>
<dbReference type="EMBL" id="AP022613">
    <property type="protein sequence ID" value="BBZ42434.1"/>
    <property type="molecule type" value="Genomic_DNA"/>
</dbReference>
<accession>A0A1X1T5Y6</accession>
<keyword evidence="4" id="KW-1185">Reference proteome</keyword>
<dbReference type="SUPFAM" id="SSF46894">
    <property type="entry name" value="C-terminal effector domain of the bipartite response regulators"/>
    <property type="match status" value="1"/>
</dbReference>
<gene>
    <name evidence="3" type="ORF">MCNS_54970</name>
</gene>
<dbReference type="Gene3D" id="1.25.40.10">
    <property type="entry name" value="Tetratricopeptide repeat domain"/>
    <property type="match status" value="1"/>
</dbReference>
<sequence>MSMAQAIKWVPPPLPAELIARRRGPLVGRATELAAFERAWERVESSNRQAVFIGGEPGAGKTRLAAEVAATLAEHDVAVLVGSSTADADVPYAPFAEALDRLLVASPAGSMADLLADAGPQLRRLTTQVDRHLPDAGAVADDGGTARRALFDALTGFLRRLAADRPIALILDDLHWAQLPTLAMLEQVLIGCADVRLLLVATFRTTEPDRSDELITRLAELHRFDGVRRLDLGGLDTEAIAEFVSQTQQLAPSSARTAAALLRDRTGGNPFFVTELCNDLELRGGPAGLAALSSQQTVPASIGDAIARRLSGLGLSVRKVIEQAAVLGETFDLPALIASSETDLTSTLAAVDAAEGLGLIRPVDDSDGEFSFVHALTREAVVAGMAASAQRIMHARAAEALEGRADPTLVPRLANHYLRAHVLGYHEQALRYAREAARMAEQSVAYEDAAKWFERAASLPELSPEDRARMNLGAAANHVRAGDFPRALAIYERVSAMDDPLVRLEAAVGYEDANWRYRRADSKAADLLASALESCGLQTDDPRYLQALGSFGRALAFGGEVVRAREISDRAIERARIAGDPAVLLHTLTTSLWQGLTPELCEIQLERSAEVSRTALANRNYEALGASSHFRAMASYLAGRPDDLATSTVDMRRAAQACGQPVFGFVGACVEQALTYLRGDFAGAERWADIALRTGNLFDAEDTEGSHGVQMFMINRETGGLKSYGGFVDGSETFAGRWVPGLLALYTELDCERGMTRALNQLLNRNLSDRTNEAQWPMELVFMVEAALALGNREALHALRPYIAQYAGKNLVAGQFVALFGSGDRYLARIAACGGDTGSAERHFDAALEMDRRMGSVVHITETLARQALFAASRGRTDDARRLADEASAMATSIGQVRVLDLVNPLLTTGSEGPDGLTDREVEVLRLLAAGLSNRAIGERLFISTNTAANHVRSILLKTGAANRTQAAMYAADHDLLT</sequence>
<dbReference type="InterPro" id="IPR011990">
    <property type="entry name" value="TPR-like_helical_dom_sf"/>
</dbReference>
<dbReference type="STRING" id="44010.AWC00_17465"/>
<dbReference type="GO" id="GO:0005737">
    <property type="term" value="C:cytoplasm"/>
    <property type="evidence" value="ECO:0007669"/>
    <property type="project" value="TreeGrafter"/>
</dbReference>
<dbReference type="Gene3D" id="1.10.10.10">
    <property type="entry name" value="Winged helix-like DNA-binding domain superfamily/Winged helix DNA-binding domain"/>
    <property type="match status" value="1"/>
</dbReference>
<dbReference type="SUPFAM" id="SSF81901">
    <property type="entry name" value="HCP-like"/>
    <property type="match status" value="1"/>
</dbReference>
<dbReference type="GO" id="GO:0005524">
    <property type="term" value="F:ATP binding"/>
    <property type="evidence" value="ECO:0007669"/>
    <property type="project" value="UniProtKB-KW"/>
</dbReference>
<dbReference type="SMART" id="SM00421">
    <property type="entry name" value="HTH_LUXR"/>
    <property type="match status" value="1"/>
</dbReference>
<dbReference type="InterPro" id="IPR003593">
    <property type="entry name" value="AAA+_ATPase"/>
</dbReference>
<keyword evidence="2" id="KW-0067">ATP-binding</keyword>